<dbReference type="AlphaFoldDB" id="A0A3M6U7C3"/>
<proteinExistence type="predicted"/>
<comment type="caution">
    <text evidence="1">The sequence shown here is derived from an EMBL/GenBank/DDBJ whole genome shotgun (WGS) entry which is preliminary data.</text>
</comment>
<evidence type="ECO:0000313" key="1">
    <source>
        <dbReference type="EMBL" id="RMX49555.1"/>
    </source>
</evidence>
<keyword evidence="2" id="KW-1185">Reference proteome</keyword>
<protein>
    <submittedName>
        <fullName evidence="1">Uncharacterized protein</fullName>
    </submittedName>
</protein>
<dbReference type="Proteomes" id="UP000275408">
    <property type="component" value="Unassembled WGS sequence"/>
</dbReference>
<name>A0A3M6U7C3_POCDA</name>
<accession>A0A3M6U7C3</accession>
<reference evidence="1 2" key="1">
    <citation type="journal article" date="2018" name="Sci. Rep.">
        <title>Comparative analysis of the Pocillopora damicornis genome highlights role of immune system in coral evolution.</title>
        <authorList>
            <person name="Cunning R."/>
            <person name="Bay R.A."/>
            <person name="Gillette P."/>
            <person name="Baker A.C."/>
            <person name="Traylor-Knowles N."/>
        </authorList>
    </citation>
    <scope>NUCLEOTIDE SEQUENCE [LARGE SCALE GENOMIC DNA]</scope>
    <source>
        <strain evidence="1">RSMAS</strain>
        <tissue evidence="1">Whole animal</tissue>
    </source>
</reference>
<evidence type="ECO:0000313" key="2">
    <source>
        <dbReference type="Proteomes" id="UP000275408"/>
    </source>
</evidence>
<organism evidence="1 2">
    <name type="scientific">Pocillopora damicornis</name>
    <name type="common">Cauliflower coral</name>
    <name type="synonym">Millepora damicornis</name>
    <dbReference type="NCBI Taxonomy" id="46731"/>
    <lineage>
        <taxon>Eukaryota</taxon>
        <taxon>Metazoa</taxon>
        <taxon>Cnidaria</taxon>
        <taxon>Anthozoa</taxon>
        <taxon>Hexacorallia</taxon>
        <taxon>Scleractinia</taxon>
        <taxon>Astrocoeniina</taxon>
        <taxon>Pocilloporidae</taxon>
        <taxon>Pocillopora</taxon>
    </lineage>
</organism>
<gene>
    <name evidence="1" type="ORF">pdam_00025937</name>
</gene>
<sequence>MISKSLKQKSRVLNDVLQNVQERFGYLENDPYWIQTSSQKMTWSCPHMARKKCKCWQISTKIIC</sequence>
<dbReference type="EMBL" id="RCHS01002099">
    <property type="protein sequence ID" value="RMX49555.1"/>
    <property type="molecule type" value="Genomic_DNA"/>
</dbReference>